<accession>K0Q0I2</accession>
<name>K0Q0I2_9HYPH</name>
<dbReference type="AlphaFoldDB" id="K0Q0I2"/>
<evidence type="ECO:0000313" key="1">
    <source>
        <dbReference type="EMBL" id="CCM77442.1"/>
    </source>
</evidence>
<reference evidence="1 2" key="1">
    <citation type="journal article" date="2013" name="Genome Announc.">
        <title>Draft Genome Sequence of Rhizobium mesoamericanum STM3625, a Nitrogen-Fixing Symbiont of Mimosa pudica Isolated in French Guiana (South America).</title>
        <authorList>
            <person name="Moulin L."/>
            <person name="Mornico D."/>
            <person name="Melkonian R."/>
            <person name="Klonowska A."/>
        </authorList>
    </citation>
    <scope>NUCLEOTIDE SEQUENCE [LARGE SCALE GENOMIC DNA]</scope>
    <source>
        <strain evidence="1 2">STM3625</strain>
    </source>
</reference>
<proteinExistence type="predicted"/>
<dbReference type="EMBL" id="CANI01000029">
    <property type="protein sequence ID" value="CCM77442.1"/>
    <property type="molecule type" value="Genomic_DNA"/>
</dbReference>
<organism evidence="1 2">
    <name type="scientific">Rhizobium mesoamericanum STM3625</name>
    <dbReference type="NCBI Taxonomy" id="1211777"/>
    <lineage>
        <taxon>Bacteria</taxon>
        <taxon>Pseudomonadati</taxon>
        <taxon>Pseudomonadota</taxon>
        <taxon>Alphaproteobacteria</taxon>
        <taxon>Hyphomicrobiales</taxon>
        <taxon>Rhizobiaceae</taxon>
        <taxon>Rhizobium/Agrobacterium group</taxon>
        <taxon>Rhizobium</taxon>
    </lineage>
</organism>
<evidence type="ECO:0000313" key="2">
    <source>
        <dbReference type="Proteomes" id="UP000009319"/>
    </source>
</evidence>
<protein>
    <submittedName>
        <fullName evidence="1">Uncharacterized protein</fullName>
    </submittedName>
</protein>
<dbReference type="HOGENOM" id="CLU_2424838_0_0_5"/>
<dbReference type="STRING" id="1211777.BN77_0385"/>
<comment type="caution">
    <text evidence="1">The sequence shown here is derived from an EMBL/GenBank/DDBJ whole genome shotgun (WGS) entry which is preliminary data.</text>
</comment>
<gene>
    <name evidence="1" type="ORF">BN77_0385</name>
</gene>
<dbReference type="Proteomes" id="UP000009319">
    <property type="component" value="Unassembled WGS sequence"/>
</dbReference>
<sequence length="91" mass="9604">MTRSPAGNSDFKKLTVSASASACVTPQMGTAVDSLSSRLENGLASLQWARLFSAPGKSRSQANANAHAENGWICCQFSVVTRKFAYVTSSS</sequence>
<keyword evidence="2" id="KW-1185">Reference proteome</keyword>